<sequence length="193" mass="21846">MDIQTYADMVKKAQLLKDAMETAERIKGKSVKREQVSSAGRYQPTIRKKRPSGGVNEPADKKPKELGLDIKDGELREFVMAGQRLIHMAEDKVKFRNTGQVHPLTRKPAVDRKGFGGVRFKEMERDCLLSHGAAANLHERLFTLSDSSHMHVCQTCTRVANVIQRPVPDGKKKETSTNYAEDWNFTISIHFPI</sequence>
<evidence type="ECO:0000259" key="8">
    <source>
        <dbReference type="Pfam" id="PF00562"/>
    </source>
</evidence>
<keyword evidence="3" id="KW-0240">DNA-directed RNA polymerase</keyword>
<reference evidence="10" key="1">
    <citation type="submission" date="2017-07" db="EMBL/GenBank/DDBJ databases">
        <title>Taro Niue Genome Assembly and Annotation.</title>
        <authorList>
            <person name="Atibalentja N."/>
            <person name="Keating K."/>
            <person name="Fields C.J."/>
        </authorList>
    </citation>
    <scope>NUCLEOTIDE SEQUENCE</scope>
    <source>
        <strain evidence="10">Niue_2</strain>
        <tissue evidence="10">Leaf</tissue>
    </source>
</reference>
<dbReference type="InterPro" id="IPR037033">
    <property type="entry name" value="DNA-dir_RNAP_su2_hyb_sf"/>
</dbReference>
<dbReference type="Pfam" id="PF00562">
    <property type="entry name" value="RNA_pol_Rpb2_6"/>
    <property type="match status" value="1"/>
</dbReference>
<dbReference type="GO" id="GO:0003677">
    <property type="term" value="F:DNA binding"/>
    <property type="evidence" value="ECO:0007669"/>
    <property type="project" value="InterPro"/>
</dbReference>
<dbReference type="SUPFAM" id="SSF64484">
    <property type="entry name" value="beta and beta-prime subunits of DNA dependent RNA-polymerase"/>
    <property type="match status" value="1"/>
</dbReference>
<dbReference type="GO" id="GO:0006351">
    <property type="term" value="P:DNA-templated transcription"/>
    <property type="evidence" value="ECO:0007669"/>
    <property type="project" value="InterPro"/>
</dbReference>
<dbReference type="PANTHER" id="PTHR20856">
    <property type="entry name" value="DNA-DIRECTED RNA POLYMERASE I SUBUNIT 2"/>
    <property type="match status" value="1"/>
</dbReference>
<evidence type="ECO:0000313" key="10">
    <source>
        <dbReference type="EMBL" id="MQM10907.1"/>
    </source>
</evidence>
<dbReference type="Gene3D" id="3.90.1800.10">
    <property type="entry name" value="RNA polymerase alpha subunit dimerisation domain"/>
    <property type="match status" value="1"/>
</dbReference>
<keyword evidence="4" id="KW-0808">Transferase</keyword>
<evidence type="ECO:0000256" key="2">
    <source>
        <dbReference type="ARBA" id="ARBA00012418"/>
    </source>
</evidence>
<dbReference type="OrthoDB" id="10248617at2759"/>
<dbReference type="GO" id="GO:0003899">
    <property type="term" value="F:DNA-directed RNA polymerase activity"/>
    <property type="evidence" value="ECO:0007669"/>
    <property type="project" value="UniProtKB-EC"/>
</dbReference>
<evidence type="ECO:0000256" key="4">
    <source>
        <dbReference type="ARBA" id="ARBA00022679"/>
    </source>
</evidence>
<gene>
    <name evidence="10" type="ORF">Taro_043807</name>
</gene>
<dbReference type="GO" id="GO:0032549">
    <property type="term" value="F:ribonucleoside binding"/>
    <property type="evidence" value="ECO:0007669"/>
    <property type="project" value="InterPro"/>
</dbReference>
<dbReference type="Pfam" id="PF04560">
    <property type="entry name" value="RNA_pol_Rpb2_7"/>
    <property type="match status" value="1"/>
</dbReference>
<dbReference type="EMBL" id="NMUH01004817">
    <property type="protein sequence ID" value="MQM10907.1"/>
    <property type="molecule type" value="Genomic_DNA"/>
</dbReference>
<dbReference type="InterPro" id="IPR015712">
    <property type="entry name" value="DNA-dir_RNA_pol_su2"/>
</dbReference>
<evidence type="ECO:0000256" key="6">
    <source>
        <dbReference type="ARBA" id="ARBA00023163"/>
    </source>
</evidence>
<name>A0A843WSB7_COLES</name>
<feature type="domain" description="DNA-directed RNA polymerase subunit 2 hybrid-binding" evidence="8">
    <location>
        <begin position="83"/>
        <end position="113"/>
    </location>
</feature>
<dbReference type="GO" id="GO:0000428">
    <property type="term" value="C:DNA-directed RNA polymerase complex"/>
    <property type="evidence" value="ECO:0007669"/>
    <property type="project" value="UniProtKB-KW"/>
</dbReference>
<feature type="compositionally biased region" description="Basic and acidic residues" evidence="7">
    <location>
        <begin position="23"/>
        <end position="35"/>
    </location>
</feature>
<evidence type="ECO:0000256" key="3">
    <source>
        <dbReference type="ARBA" id="ARBA00022478"/>
    </source>
</evidence>
<evidence type="ECO:0000259" key="9">
    <source>
        <dbReference type="Pfam" id="PF04560"/>
    </source>
</evidence>
<evidence type="ECO:0000256" key="7">
    <source>
        <dbReference type="SAM" id="MobiDB-lite"/>
    </source>
</evidence>
<accession>A0A843WSB7</accession>
<evidence type="ECO:0000256" key="5">
    <source>
        <dbReference type="ARBA" id="ARBA00022695"/>
    </source>
</evidence>
<feature type="region of interest" description="Disordered" evidence="7">
    <location>
        <begin position="23"/>
        <end position="65"/>
    </location>
</feature>
<keyword evidence="5" id="KW-0548">Nucleotidyltransferase</keyword>
<dbReference type="AlphaFoldDB" id="A0A843WSB7"/>
<feature type="domain" description="RNA polymerase Rpb2" evidence="9">
    <location>
        <begin position="116"/>
        <end position="174"/>
    </location>
</feature>
<dbReference type="EC" id="2.7.7.6" evidence="2"/>
<evidence type="ECO:0000256" key="1">
    <source>
        <dbReference type="ARBA" id="ARBA00006835"/>
    </source>
</evidence>
<organism evidence="10 11">
    <name type="scientific">Colocasia esculenta</name>
    <name type="common">Wild taro</name>
    <name type="synonym">Arum esculentum</name>
    <dbReference type="NCBI Taxonomy" id="4460"/>
    <lineage>
        <taxon>Eukaryota</taxon>
        <taxon>Viridiplantae</taxon>
        <taxon>Streptophyta</taxon>
        <taxon>Embryophyta</taxon>
        <taxon>Tracheophyta</taxon>
        <taxon>Spermatophyta</taxon>
        <taxon>Magnoliopsida</taxon>
        <taxon>Liliopsida</taxon>
        <taxon>Araceae</taxon>
        <taxon>Aroideae</taxon>
        <taxon>Colocasieae</taxon>
        <taxon>Colocasia</taxon>
    </lineage>
</organism>
<dbReference type="InterPro" id="IPR007641">
    <property type="entry name" value="RNA_pol_Rpb2_7"/>
</dbReference>
<keyword evidence="6" id="KW-0804">Transcription</keyword>
<dbReference type="InterPro" id="IPR007120">
    <property type="entry name" value="DNA-dir_RNAP_su2_dom"/>
</dbReference>
<comment type="caution">
    <text evidence="10">The sequence shown here is derived from an EMBL/GenBank/DDBJ whole genome shotgun (WGS) entry which is preliminary data.</text>
</comment>
<comment type="similarity">
    <text evidence="1">Belongs to the RNA polymerase beta chain family.</text>
</comment>
<keyword evidence="11" id="KW-1185">Reference proteome</keyword>
<dbReference type="Gene3D" id="2.40.270.10">
    <property type="entry name" value="DNA-directed RNA polymerase, subunit 2, domain 6"/>
    <property type="match status" value="1"/>
</dbReference>
<dbReference type="Proteomes" id="UP000652761">
    <property type="component" value="Unassembled WGS sequence"/>
</dbReference>
<protein>
    <recommendedName>
        <fullName evidence="2">DNA-directed RNA polymerase</fullName>
        <ecNumber evidence="2">2.7.7.6</ecNumber>
    </recommendedName>
</protein>
<evidence type="ECO:0000313" key="11">
    <source>
        <dbReference type="Proteomes" id="UP000652761"/>
    </source>
</evidence>
<proteinExistence type="inferred from homology"/>